<keyword evidence="2" id="KW-1185">Reference proteome</keyword>
<comment type="caution">
    <text evidence="1">The sequence shown here is derived from an EMBL/GenBank/DDBJ whole genome shotgun (WGS) entry which is preliminary data.</text>
</comment>
<dbReference type="EMBL" id="CM020618">
    <property type="protein sequence ID" value="KAK1861410.1"/>
    <property type="molecule type" value="Genomic_DNA"/>
</dbReference>
<accession>A0ACC3BUJ1</accession>
<gene>
    <name evidence="1" type="ORF">I4F81_003994</name>
</gene>
<evidence type="ECO:0000313" key="2">
    <source>
        <dbReference type="Proteomes" id="UP000798662"/>
    </source>
</evidence>
<proteinExistence type="predicted"/>
<name>A0ACC3BUJ1_PYRYE</name>
<evidence type="ECO:0000313" key="1">
    <source>
        <dbReference type="EMBL" id="KAK1861410.1"/>
    </source>
</evidence>
<dbReference type="Proteomes" id="UP000798662">
    <property type="component" value="Chromosome 1"/>
</dbReference>
<protein>
    <submittedName>
        <fullName evidence="1">Uncharacterized protein</fullName>
    </submittedName>
</protein>
<organism evidence="1 2">
    <name type="scientific">Pyropia yezoensis</name>
    <name type="common">Susabi-nori</name>
    <name type="synonym">Porphyra yezoensis</name>
    <dbReference type="NCBI Taxonomy" id="2788"/>
    <lineage>
        <taxon>Eukaryota</taxon>
        <taxon>Rhodophyta</taxon>
        <taxon>Bangiophyceae</taxon>
        <taxon>Bangiales</taxon>
        <taxon>Bangiaceae</taxon>
        <taxon>Pyropia</taxon>
    </lineage>
</organism>
<reference evidence="1" key="1">
    <citation type="submission" date="2019-11" db="EMBL/GenBank/DDBJ databases">
        <title>Nori genome reveals adaptations in red seaweeds to the harsh intertidal environment.</title>
        <authorList>
            <person name="Wang D."/>
            <person name="Mao Y."/>
        </authorList>
    </citation>
    <scope>NUCLEOTIDE SEQUENCE</scope>
    <source>
        <tissue evidence="1">Gametophyte</tissue>
    </source>
</reference>
<sequence length="208" mass="23954">MKSAETRQHLVRMVLVEGRDVASATRSLGLSTRSASRYLCYFRETGGELHYAPEQWNRHRDNIEDNAWLRAAVLTAVEEQPELFLDEMADAVNHLAAEAGPGVEVSALSVSRILSRNGFTRKVLEKAFFTRDEARRALWVEALWSIPLRCRVYVDEAHRVGRAAERRWAWAFTAWPMLTIDTMLSRITRGMCRVFVRAAVRRYQLYVP</sequence>